<evidence type="ECO:0000256" key="6">
    <source>
        <dbReference type="ARBA" id="ARBA00023239"/>
    </source>
</evidence>
<dbReference type="GO" id="GO:0005737">
    <property type="term" value="C:cytoplasm"/>
    <property type="evidence" value="ECO:0007669"/>
    <property type="project" value="UniProtKB-SubCell"/>
</dbReference>
<keyword evidence="3 8" id="KW-0067">ATP-binding</keyword>
<dbReference type="GO" id="GO:0016301">
    <property type="term" value="F:kinase activity"/>
    <property type="evidence" value="ECO:0007669"/>
    <property type="project" value="UniProtKB-KW"/>
</dbReference>
<feature type="binding site" evidence="8">
    <location>
        <begin position="164"/>
        <end position="170"/>
    </location>
    <ligand>
        <name>(6S)-NADPHX</name>
        <dbReference type="ChEBI" id="CHEBI:64076"/>
    </ligand>
</feature>
<evidence type="ECO:0000256" key="2">
    <source>
        <dbReference type="ARBA" id="ARBA00022741"/>
    </source>
</evidence>
<dbReference type="RefSeq" id="XP_017992052.1">
    <property type="nucleotide sequence ID" value="XM_018138284.1"/>
</dbReference>
<keyword evidence="8" id="KW-0963">Cytoplasm</keyword>
<accession>A0A0M8MV72</accession>
<keyword evidence="10" id="KW-0418">Kinase</keyword>
<dbReference type="PROSITE" id="PS01049">
    <property type="entry name" value="YJEF_C_1"/>
    <property type="match status" value="1"/>
</dbReference>
<dbReference type="Proteomes" id="UP000037751">
    <property type="component" value="Unassembled WGS sequence"/>
</dbReference>
<keyword evidence="4" id="KW-0521">NADP</keyword>
<comment type="catalytic activity">
    <reaction evidence="8">
        <text>(6S)-NADHX + ATP = ADP + phosphate + NADH + H(+)</text>
        <dbReference type="Rhea" id="RHEA:19017"/>
        <dbReference type="ChEBI" id="CHEBI:15378"/>
        <dbReference type="ChEBI" id="CHEBI:30616"/>
        <dbReference type="ChEBI" id="CHEBI:43474"/>
        <dbReference type="ChEBI" id="CHEBI:57945"/>
        <dbReference type="ChEBI" id="CHEBI:64074"/>
        <dbReference type="ChEBI" id="CHEBI:456216"/>
        <dbReference type="EC" id="4.2.1.93"/>
    </reaction>
</comment>
<dbReference type="GO" id="GO:0046496">
    <property type="term" value="P:nicotinamide nucleotide metabolic process"/>
    <property type="evidence" value="ECO:0007669"/>
    <property type="project" value="UniProtKB-UniRule"/>
</dbReference>
<proteinExistence type="inferred from homology"/>
<evidence type="ECO:0000313" key="10">
    <source>
        <dbReference type="EMBL" id="KOS14420.1"/>
    </source>
</evidence>
<keyword evidence="5 8" id="KW-0520">NAD</keyword>
<dbReference type="InterPro" id="IPR029056">
    <property type="entry name" value="Ribokinase-like"/>
</dbReference>
<dbReference type="GO" id="GO:0110051">
    <property type="term" value="P:metabolite repair"/>
    <property type="evidence" value="ECO:0007669"/>
    <property type="project" value="TreeGrafter"/>
</dbReference>
<dbReference type="AlphaFoldDB" id="A0A0M8MV72"/>
<feature type="binding site" evidence="8">
    <location>
        <begin position="199"/>
        <end position="203"/>
    </location>
    <ligand>
        <name>ATP</name>
        <dbReference type="ChEBI" id="CHEBI:30616"/>
    </ligand>
</feature>
<dbReference type="VEuPathDB" id="FungiDB:Malapachy_3825"/>
<dbReference type="HAMAP" id="MF_01965">
    <property type="entry name" value="NADHX_dehydratase"/>
    <property type="match status" value="1"/>
</dbReference>
<feature type="binding site" evidence="8">
    <location>
        <position position="228"/>
    </location>
    <ligand>
        <name>(6S)-NADPHX</name>
        <dbReference type="ChEBI" id="CHEBI:64076"/>
    </ligand>
</feature>
<dbReference type="EC" id="4.2.1.93" evidence="8"/>
<keyword evidence="11" id="KW-1185">Reference proteome</keyword>
<dbReference type="GeneID" id="28730160"/>
<dbReference type="GO" id="GO:0047453">
    <property type="term" value="F:ATP-dependent NAD(P)H-hydrate dehydratase activity"/>
    <property type="evidence" value="ECO:0007669"/>
    <property type="project" value="UniProtKB-UniRule"/>
</dbReference>
<evidence type="ECO:0000256" key="5">
    <source>
        <dbReference type="ARBA" id="ARBA00023027"/>
    </source>
</evidence>
<dbReference type="Pfam" id="PF01256">
    <property type="entry name" value="Carb_kinase"/>
    <property type="match status" value="1"/>
</dbReference>
<dbReference type="SUPFAM" id="SSF53613">
    <property type="entry name" value="Ribokinase-like"/>
    <property type="match status" value="1"/>
</dbReference>
<keyword evidence="1 8" id="KW-0597">Phosphoprotein</keyword>
<dbReference type="InterPro" id="IPR000631">
    <property type="entry name" value="CARKD"/>
</dbReference>
<dbReference type="GO" id="GO:0005524">
    <property type="term" value="F:ATP binding"/>
    <property type="evidence" value="ECO:0007669"/>
    <property type="project" value="UniProtKB-KW"/>
</dbReference>
<comment type="cofactor">
    <cofactor evidence="8">
        <name>Mg(2+)</name>
        <dbReference type="ChEBI" id="CHEBI:18420"/>
    </cofactor>
</comment>
<dbReference type="Gene3D" id="3.40.1190.20">
    <property type="match status" value="1"/>
</dbReference>
<dbReference type="FunFam" id="3.40.1190.20:FF:000023">
    <property type="entry name" value="ATP-dependent (S)-NAD(P)H-hydrate dehydratase"/>
    <property type="match status" value="1"/>
</dbReference>
<dbReference type="NCBIfam" id="TIGR00196">
    <property type="entry name" value="yjeF_cterm"/>
    <property type="match status" value="1"/>
</dbReference>
<sequence length="309" mass="33409">MPTPRSMRSQVQAIISPLLPEFHKGQAGRVGILGGCKEYTGAPYYASMSSMRLGCDMSFTICAPEAAPPLKTYSPDLIVHPILDHTKSTEDVRNELRALFKRLHSVVIGPGLGRDTSMQSFARVALEVARESNLYAVVDADGLWLVQNDPESVKGYKRAILTPNVVEFQRLCDAMGVEASDDAAQRLSIALGGLTIVEKGQVDRIVTPTDIVICDEEGGLKRCGGQGDLLSGTLGTFLAWAQRFEERTEAGEDLPSIPAERLPLLAALGASTVTRVASRRGFARLRRSMLANDLLDEIGPAYESTFGST</sequence>
<gene>
    <name evidence="10" type="ORF">Malapachy_3825</name>
</gene>
<dbReference type="OrthoDB" id="8110916at2759"/>
<organism evidence="10 11">
    <name type="scientific">Malassezia pachydermatis</name>
    <dbReference type="NCBI Taxonomy" id="77020"/>
    <lineage>
        <taxon>Eukaryota</taxon>
        <taxon>Fungi</taxon>
        <taxon>Dikarya</taxon>
        <taxon>Basidiomycota</taxon>
        <taxon>Ustilaginomycotina</taxon>
        <taxon>Malasseziomycetes</taxon>
        <taxon>Malasseziales</taxon>
        <taxon>Malasseziaceae</taxon>
        <taxon>Malassezia</taxon>
    </lineage>
</organism>
<dbReference type="PANTHER" id="PTHR12592">
    <property type="entry name" value="ATP-DEPENDENT (S)-NAD(P)H-HYDRATE DEHYDRATASE FAMILY MEMBER"/>
    <property type="match status" value="1"/>
</dbReference>
<comment type="function">
    <text evidence="8">Catalyzes the dehydration of the S-form of NAD(P)HX at the expense of ATP, which is converted to ADP. Together with NAD(P)HX epimerase, which catalyzes the epimerization of the S- and R-forms, the enzyme allows the repair of both epimers of NAD(P)HX, a damaged form of NAD(P)H that is a result of enzymatic or heat-dependent hydration.</text>
</comment>
<name>A0A0M8MV72_9BASI</name>
<evidence type="ECO:0000256" key="7">
    <source>
        <dbReference type="ARBA" id="ARBA00047472"/>
    </source>
</evidence>
<keyword evidence="2 8" id="KW-0547">Nucleotide-binding</keyword>
<keyword evidence="10" id="KW-0808">Transferase</keyword>
<reference evidence="10 11" key="1">
    <citation type="submission" date="2015-07" db="EMBL/GenBank/DDBJ databases">
        <title>Draft Genome Sequence of Malassezia furfur CBS1878 and Malassezia pachydermatis CBS1879.</title>
        <authorList>
            <person name="Triana S."/>
            <person name="Ohm R."/>
            <person name="Gonzalez A."/>
            <person name="DeCock H."/>
            <person name="Restrepo S."/>
            <person name="Celis A."/>
        </authorList>
    </citation>
    <scope>NUCLEOTIDE SEQUENCE [LARGE SCALE GENOMIC DNA]</scope>
    <source>
        <strain evidence="10 11">CBS 1879</strain>
    </source>
</reference>
<comment type="caution">
    <text evidence="10">The sequence shown here is derived from an EMBL/GenBank/DDBJ whole genome shotgun (WGS) entry which is preliminary data.</text>
</comment>
<dbReference type="PANTHER" id="PTHR12592:SF0">
    <property type="entry name" value="ATP-DEPENDENT (S)-NAD(P)H-HYDRATE DEHYDRATASE"/>
    <property type="match status" value="1"/>
</dbReference>
<dbReference type="EMBL" id="LGAV01000004">
    <property type="protein sequence ID" value="KOS14420.1"/>
    <property type="molecule type" value="Genomic_DNA"/>
</dbReference>
<evidence type="ECO:0000259" key="9">
    <source>
        <dbReference type="PROSITE" id="PS51383"/>
    </source>
</evidence>
<evidence type="ECO:0000313" key="11">
    <source>
        <dbReference type="Proteomes" id="UP000037751"/>
    </source>
</evidence>
<evidence type="ECO:0000256" key="1">
    <source>
        <dbReference type="ARBA" id="ARBA00022553"/>
    </source>
</evidence>
<evidence type="ECO:0000256" key="4">
    <source>
        <dbReference type="ARBA" id="ARBA00022857"/>
    </source>
</evidence>
<comment type="similarity">
    <text evidence="8">Belongs to the NnrD/CARKD family.</text>
</comment>
<feature type="binding site" evidence="8">
    <location>
        <begin position="218"/>
        <end position="227"/>
    </location>
    <ligand>
        <name>ATP</name>
        <dbReference type="ChEBI" id="CHEBI:30616"/>
    </ligand>
</feature>
<protein>
    <recommendedName>
        <fullName evidence="8">ATP-dependent (S)-NAD(P)H-hydrate dehydratase</fullName>
        <ecNumber evidence="8">4.2.1.93</ecNumber>
    </recommendedName>
    <alternativeName>
        <fullName evidence="8">ATP-dependent NAD(P)HX dehydratase</fullName>
    </alternativeName>
</protein>
<feature type="binding site" evidence="8">
    <location>
        <position position="111"/>
    </location>
    <ligand>
        <name>(6S)-NADPHX</name>
        <dbReference type="ChEBI" id="CHEBI:64076"/>
    </ligand>
</feature>
<dbReference type="STRING" id="77020.A0A0M8MV72"/>
<dbReference type="InterPro" id="IPR017953">
    <property type="entry name" value="Carbohydrate_kinase_pred_CS"/>
</dbReference>
<comment type="catalytic activity">
    <reaction evidence="7 8">
        <text>(6S)-NADPHX + ATP = ADP + phosphate + NADPH + H(+)</text>
        <dbReference type="Rhea" id="RHEA:32231"/>
        <dbReference type="ChEBI" id="CHEBI:15378"/>
        <dbReference type="ChEBI" id="CHEBI:30616"/>
        <dbReference type="ChEBI" id="CHEBI:43474"/>
        <dbReference type="ChEBI" id="CHEBI:57783"/>
        <dbReference type="ChEBI" id="CHEBI:64076"/>
        <dbReference type="ChEBI" id="CHEBI:456216"/>
        <dbReference type="EC" id="4.2.1.93"/>
    </reaction>
</comment>
<dbReference type="CDD" id="cd01171">
    <property type="entry name" value="YXKO-related"/>
    <property type="match status" value="1"/>
</dbReference>
<keyword evidence="6 8" id="KW-0456">Lyase</keyword>
<evidence type="ECO:0000256" key="8">
    <source>
        <dbReference type="HAMAP-Rule" id="MF_03157"/>
    </source>
</evidence>
<comment type="subcellular location">
    <subcellularLocation>
        <location evidence="8">Cytoplasm</location>
    </subcellularLocation>
</comment>
<dbReference type="PROSITE" id="PS51383">
    <property type="entry name" value="YJEF_C_3"/>
    <property type="match status" value="1"/>
</dbReference>
<feature type="domain" description="YjeF C-terminal" evidence="9">
    <location>
        <begin position="7"/>
        <end position="305"/>
    </location>
</feature>
<evidence type="ECO:0000256" key="3">
    <source>
        <dbReference type="ARBA" id="ARBA00022840"/>
    </source>
</evidence>